<comment type="caution">
    <text evidence="1">The sequence shown here is derived from an EMBL/GenBank/DDBJ whole genome shotgun (WGS) entry which is preliminary data.</text>
</comment>
<evidence type="ECO:0000313" key="2">
    <source>
        <dbReference type="Proteomes" id="UP000024635"/>
    </source>
</evidence>
<dbReference type="EMBL" id="JARK01001612">
    <property type="protein sequence ID" value="EYB86597.1"/>
    <property type="molecule type" value="Genomic_DNA"/>
</dbReference>
<accession>A0A016S8E7</accession>
<protein>
    <submittedName>
        <fullName evidence="1">Uncharacterized protein</fullName>
    </submittedName>
</protein>
<evidence type="ECO:0000313" key="1">
    <source>
        <dbReference type="EMBL" id="EYB86597.1"/>
    </source>
</evidence>
<reference evidence="2" key="1">
    <citation type="journal article" date="2015" name="Nat. Genet.">
        <title>The genome and transcriptome of the zoonotic hookworm Ancylostoma ceylanicum identify infection-specific gene families.</title>
        <authorList>
            <person name="Schwarz E.M."/>
            <person name="Hu Y."/>
            <person name="Antoshechkin I."/>
            <person name="Miller M.M."/>
            <person name="Sternberg P.W."/>
            <person name="Aroian R.V."/>
        </authorList>
    </citation>
    <scope>NUCLEOTIDE SEQUENCE</scope>
    <source>
        <strain evidence="2">HY135</strain>
    </source>
</reference>
<gene>
    <name evidence="1" type="primary">Acey_s0276.g1091</name>
    <name evidence="1" type="ORF">Y032_0276g1091</name>
</gene>
<sequence length="141" mass="15171">MTLDGHVLVYARPALSSVVVPSLPCTGGPTACDDIDGTAKVTDFFITAMPTRSLVALCFANARRSQQLIQRLLVHGVHTPSTSSTSDGLALVLPYVNESLPRQINTIVRKCGPTVRLVLQPPPTLKQLLTSSRIYVAECDQ</sequence>
<dbReference type="AlphaFoldDB" id="A0A016S8E7"/>
<dbReference type="Proteomes" id="UP000024635">
    <property type="component" value="Unassembled WGS sequence"/>
</dbReference>
<name>A0A016S8E7_9BILA</name>
<proteinExistence type="predicted"/>
<keyword evidence="2" id="KW-1185">Reference proteome</keyword>
<organism evidence="1 2">
    <name type="scientific">Ancylostoma ceylanicum</name>
    <dbReference type="NCBI Taxonomy" id="53326"/>
    <lineage>
        <taxon>Eukaryota</taxon>
        <taxon>Metazoa</taxon>
        <taxon>Ecdysozoa</taxon>
        <taxon>Nematoda</taxon>
        <taxon>Chromadorea</taxon>
        <taxon>Rhabditida</taxon>
        <taxon>Rhabditina</taxon>
        <taxon>Rhabditomorpha</taxon>
        <taxon>Strongyloidea</taxon>
        <taxon>Ancylostomatidae</taxon>
        <taxon>Ancylostomatinae</taxon>
        <taxon>Ancylostoma</taxon>
    </lineage>
</organism>